<reference evidence="7" key="2">
    <citation type="journal article" date="2016" name="Data Brief">
        <title>Curated eutherian third party data gene data sets.</title>
        <authorList>
            <person name="Premzl M."/>
        </authorList>
    </citation>
    <scope>NUCLEOTIDE SEQUENCE</scope>
</reference>
<keyword evidence="4" id="KW-0342">GTP-binding</keyword>
<evidence type="ECO:0000259" key="6">
    <source>
        <dbReference type="PROSITE" id="PS51716"/>
    </source>
</evidence>
<proteinExistence type="inferred from homology"/>
<evidence type="ECO:0000256" key="1">
    <source>
        <dbReference type="ARBA" id="ARBA00005429"/>
    </source>
</evidence>
<dbReference type="EMBL" id="FR734058">
    <property type="protein sequence ID" value="CBY66021.1"/>
    <property type="molecule type" value="Genomic_DNA"/>
</dbReference>
<dbReference type="PROSITE" id="PS51716">
    <property type="entry name" value="G_IRG"/>
    <property type="match status" value="1"/>
</dbReference>
<reference evidence="7" key="3">
    <citation type="journal article" date="2019" name="Gene Rep">
        <title>Eutherian third-party data gene collections.</title>
        <authorList>
            <person name="Premzl M."/>
        </authorList>
    </citation>
    <scope>NUCLEOTIDE SEQUENCE</scope>
</reference>
<dbReference type="GO" id="GO:0000045">
    <property type="term" value="P:autophagosome assembly"/>
    <property type="evidence" value="ECO:0007669"/>
    <property type="project" value="TreeGrafter"/>
</dbReference>
<feature type="transmembrane region" description="Helical" evidence="5">
    <location>
        <begin position="338"/>
        <end position="367"/>
    </location>
</feature>
<protein>
    <submittedName>
        <fullName evidence="7">Interferon-gamma-inducible GTPase IFGGD1 protein</fullName>
    </submittedName>
</protein>
<dbReference type="InterPro" id="IPR051515">
    <property type="entry name" value="IRG"/>
</dbReference>
<dbReference type="GO" id="GO:0035458">
    <property type="term" value="P:cellular response to interferon-beta"/>
    <property type="evidence" value="ECO:0007669"/>
    <property type="project" value="TreeGrafter"/>
</dbReference>
<keyword evidence="5" id="KW-0812">Transmembrane</keyword>
<organism evidence="7">
    <name type="scientific">Oryctolagus cuniculus</name>
    <name type="common">Rabbit</name>
    <dbReference type="NCBI Taxonomy" id="9986"/>
    <lineage>
        <taxon>Eukaryota</taxon>
        <taxon>Metazoa</taxon>
        <taxon>Chordata</taxon>
        <taxon>Craniata</taxon>
        <taxon>Vertebrata</taxon>
        <taxon>Euteleostomi</taxon>
        <taxon>Mammalia</taxon>
        <taxon>Eutheria</taxon>
        <taxon>Euarchontoglires</taxon>
        <taxon>Glires</taxon>
        <taxon>Lagomorpha</taxon>
        <taxon>Leporidae</taxon>
        <taxon>Oryctolagus</taxon>
    </lineage>
</organism>
<dbReference type="SUPFAM" id="SSF52540">
    <property type="entry name" value="P-loop containing nucleoside triphosphate hydrolases"/>
    <property type="match status" value="1"/>
</dbReference>
<dbReference type="PANTHER" id="PTHR32341">
    <property type="entry name" value="INTERFERON-INDUCIBLE GTPASE"/>
    <property type="match status" value="1"/>
</dbReference>
<dbReference type="OMA" id="SCMNCNT"/>
<evidence type="ECO:0000313" key="7">
    <source>
        <dbReference type="EMBL" id="CBY66021.1"/>
    </source>
</evidence>
<sequence>MAEFSRSPPTLLSASLTSVMSHQDWGVLSKDEAVKIEKDLEDGNLLKVVSDMRRPLELVSQMPVNIAVTGESGNGISTFINALREIGHEEEASAPTGVVTTTETRAAYSSPLFPKAVLWDLPGTGVATDTLQEYHVAMQFSQYDLFIIIASQQFSMNHVMLAKTIADMGKKFYIVWTKLDLDLSSSTLPGCELQQTIKNHIMRSLQKQRVCEPPIFLVSSLKPSSYNFPGLRDTLQTGLSQVRCDGPLQHLMHACEKIISHREASVQQKITLQPLQGFLGFWYADDLAECLEAYRSVFGVNAEALREYEQSKRSTLTDYRSVMRSQDVQCVRWRDWKLWVMTFVVTKMFFFCLSLCPGLRTCVIPYFRQMKHRRCLKIVAEETKTVLGKMLRDSVMPCNTQCGKKLPADPADSLSGGPKN</sequence>
<dbReference type="GO" id="GO:0045087">
    <property type="term" value="P:innate immune response"/>
    <property type="evidence" value="ECO:0007669"/>
    <property type="project" value="TreeGrafter"/>
</dbReference>
<dbReference type="Gene3D" id="3.40.50.300">
    <property type="entry name" value="P-loop containing nucleotide triphosphate hydrolases"/>
    <property type="match status" value="1"/>
</dbReference>
<gene>
    <name evidence="7" type="primary">IFGGD1</name>
</gene>
<dbReference type="GO" id="GO:0003924">
    <property type="term" value="F:GTPase activity"/>
    <property type="evidence" value="ECO:0007669"/>
    <property type="project" value="TreeGrafter"/>
</dbReference>
<reference evidence="7" key="1">
    <citation type="journal article" date="2012" name="Funct. Integr. Genomics">
        <title>Comparative genomic analysis of eutherian interferon-gamma-inducible GTPases.</title>
        <authorList>
            <person name="Premzl M."/>
        </authorList>
    </citation>
    <scope>NUCLEOTIDE SEQUENCE</scope>
</reference>
<dbReference type="InterPro" id="IPR030385">
    <property type="entry name" value="G_IRG_dom"/>
</dbReference>
<dbReference type="FunFam" id="3.40.50.300:FF:000541">
    <property type="entry name" value="Immunity related GTPase M"/>
    <property type="match status" value="1"/>
</dbReference>
<keyword evidence="5" id="KW-0472">Membrane</keyword>
<comment type="similarity">
    <text evidence="1">Belongs to the TRAFAC class dynamin-like GTPase superfamily. IRG family.</text>
</comment>
<dbReference type="GO" id="GO:0005525">
    <property type="term" value="F:GTP binding"/>
    <property type="evidence" value="ECO:0007669"/>
    <property type="project" value="UniProtKB-KW"/>
</dbReference>
<dbReference type="Pfam" id="PF05049">
    <property type="entry name" value="IIGP"/>
    <property type="match status" value="1"/>
</dbReference>
<dbReference type="InterPro" id="IPR007743">
    <property type="entry name" value="Immunity-related_GTPase-like"/>
</dbReference>
<keyword evidence="3" id="KW-0378">Hydrolase</keyword>
<name>A0A5K1UWY8_RABIT</name>
<evidence type="ECO:0000256" key="3">
    <source>
        <dbReference type="ARBA" id="ARBA00022801"/>
    </source>
</evidence>
<keyword evidence="2" id="KW-0547">Nucleotide-binding</keyword>
<dbReference type="PANTHER" id="PTHR32341:SF9">
    <property type="entry name" value="IMMUNITY-RELATED GTPASE FAMILY M PROTEIN"/>
    <property type="match status" value="1"/>
</dbReference>
<evidence type="ECO:0000256" key="5">
    <source>
        <dbReference type="SAM" id="Phobius"/>
    </source>
</evidence>
<evidence type="ECO:0000256" key="2">
    <source>
        <dbReference type="ARBA" id="ARBA00022741"/>
    </source>
</evidence>
<keyword evidence="5" id="KW-1133">Transmembrane helix</keyword>
<evidence type="ECO:0000256" key="4">
    <source>
        <dbReference type="ARBA" id="ARBA00023134"/>
    </source>
</evidence>
<accession>A0A5K1UWY8</accession>
<dbReference type="AlphaFoldDB" id="A0A5K1UWY8"/>
<dbReference type="InterPro" id="IPR027417">
    <property type="entry name" value="P-loop_NTPase"/>
</dbReference>
<feature type="domain" description="IRG-type G" evidence="6">
    <location>
        <begin position="62"/>
        <end position="238"/>
    </location>
</feature>
<dbReference type="GO" id="GO:0005789">
    <property type="term" value="C:endoplasmic reticulum membrane"/>
    <property type="evidence" value="ECO:0007669"/>
    <property type="project" value="TreeGrafter"/>
</dbReference>